<proteinExistence type="predicted"/>
<dbReference type="EMBL" id="KZ667769">
    <property type="protein sequence ID" value="PPR89970.1"/>
    <property type="molecule type" value="Genomic_DNA"/>
</dbReference>
<gene>
    <name evidence="1" type="ORF">GOBAR_AA30718</name>
</gene>
<protein>
    <submittedName>
        <fullName evidence="1">Uncharacterized protein</fullName>
    </submittedName>
</protein>
<organism evidence="1 2">
    <name type="scientific">Gossypium barbadense</name>
    <name type="common">Sea Island cotton</name>
    <name type="synonym">Hibiscus barbadensis</name>
    <dbReference type="NCBI Taxonomy" id="3634"/>
    <lineage>
        <taxon>Eukaryota</taxon>
        <taxon>Viridiplantae</taxon>
        <taxon>Streptophyta</taxon>
        <taxon>Embryophyta</taxon>
        <taxon>Tracheophyta</taxon>
        <taxon>Spermatophyta</taxon>
        <taxon>Magnoliopsida</taxon>
        <taxon>eudicotyledons</taxon>
        <taxon>Gunneridae</taxon>
        <taxon>Pentapetalae</taxon>
        <taxon>rosids</taxon>
        <taxon>malvids</taxon>
        <taxon>Malvales</taxon>
        <taxon>Malvaceae</taxon>
        <taxon>Malvoideae</taxon>
        <taxon>Gossypium</taxon>
    </lineage>
</organism>
<sequence length="142" mass="15449">MMQRVVPDPSHFGIVPIPPLLKQDPSAPWALGRAGASGTISNLGPWLCESLEHHRHLGASNVREPRAASAPWCLDAFGRARASGTIGNLGPWSCESLGYHQYLGAWMCGSFGHHRHLSASDVQEPRAVLAPWCLDVREPRTP</sequence>
<reference evidence="1 2" key="1">
    <citation type="submission" date="2015-01" db="EMBL/GenBank/DDBJ databases">
        <title>Genome of allotetraploid Gossypium barbadense reveals genomic plasticity and fiber elongation in cotton evolution.</title>
        <authorList>
            <person name="Chen X."/>
            <person name="Liu X."/>
            <person name="Zhao B."/>
            <person name="Zheng H."/>
            <person name="Hu Y."/>
            <person name="Lu G."/>
            <person name="Yang C."/>
            <person name="Chen J."/>
            <person name="Shan C."/>
            <person name="Zhang L."/>
            <person name="Zhou Y."/>
            <person name="Wang L."/>
            <person name="Guo W."/>
            <person name="Bai Y."/>
            <person name="Ruan J."/>
            <person name="Shangguan X."/>
            <person name="Mao Y."/>
            <person name="Jiang J."/>
            <person name="Zhu Y."/>
            <person name="Lei J."/>
            <person name="Kang H."/>
            <person name="Chen S."/>
            <person name="He X."/>
            <person name="Wang R."/>
            <person name="Wang Y."/>
            <person name="Chen J."/>
            <person name="Wang L."/>
            <person name="Yu S."/>
            <person name="Wang B."/>
            <person name="Wei J."/>
            <person name="Song S."/>
            <person name="Lu X."/>
            <person name="Gao Z."/>
            <person name="Gu W."/>
            <person name="Deng X."/>
            <person name="Ma D."/>
            <person name="Wang S."/>
            <person name="Liang W."/>
            <person name="Fang L."/>
            <person name="Cai C."/>
            <person name="Zhu X."/>
            <person name="Zhou B."/>
            <person name="Zhang Y."/>
            <person name="Chen Z."/>
            <person name="Xu S."/>
            <person name="Zhu R."/>
            <person name="Wang S."/>
            <person name="Zhang T."/>
            <person name="Zhao G."/>
        </authorList>
    </citation>
    <scope>NUCLEOTIDE SEQUENCE [LARGE SCALE GENOMIC DNA]</scope>
    <source>
        <strain evidence="2">cv. Xinhai21</strain>
        <tissue evidence="1">Leaf</tissue>
    </source>
</reference>
<dbReference type="OrthoDB" id="10613081at2759"/>
<dbReference type="AlphaFoldDB" id="A0A2P5WFV1"/>
<evidence type="ECO:0000313" key="2">
    <source>
        <dbReference type="Proteomes" id="UP000239757"/>
    </source>
</evidence>
<dbReference type="Proteomes" id="UP000239757">
    <property type="component" value="Unassembled WGS sequence"/>
</dbReference>
<accession>A0A2P5WFV1</accession>
<name>A0A2P5WFV1_GOSBA</name>
<evidence type="ECO:0000313" key="1">
    <source>
        <dbReference type="EMBL" id="PPR89970.1"/>
    </source>
</evidence>